<evidence type="ECO:0000313" key="2">
    <source>
        <dbReference type="EMBL" id="CAH0487402.1"/>
    </source>
</evidence>
<dbReference type="AlphaFoldDB" id="A0AAV0SVD9"/>
<evidence type="ECO:0000313" key="5">
    <source>
        <dbReference type="Proteomes" id="UP001159659"/>
    </source>
</evidence>
<reference evidence="3" key="2">
    <citation type="submission" date="2022-12" db="EMBL/GenBank/DDBJ databases">
        <authorList>
            <person name="Webb A."/>
        </authorList>
    </citation>
    <scope>NUCLEOTIDE SEQUENCE</scope>
    <source>
        <strain evidence="3">Pf2</strain>
    </source>
</reference>
<keyword evidence="1" id="KW-0812">Transmembrane</keyword>
<dbReference type="Proteomes" id="UP001157938">
    <property type="component" value="Unassembled WGS sequence"/>
</dbReference>
<dbReference type="EMBL" id="CANTFK010000131">
    <property type="protein sequence ID" value="CAI5707118.1"/>
    <property type="molecule type" value="Genomic_DNA"/>
</dbReference>
<name>A0AAV0SVD9_9STRA</name>
<gene>
    <name evidence="2" type="ORF">PFR001_LOCUS2951</name>
    <name evidence="3" type="ORF">PFR002_LOCUS1331</name>
</gene>
<keyword evidence="4" id="KW-1185">Reference proteome</keyword>
<evidence type="ECO:0000313" key="3">
    <source>
        <dbReference type="EMBL" id="CAI5707118.1"/>
    </source>
</evidence>
<reference evidence="2 4" key="1">
    <citation type="submission" date="2021-11" db="EMBL/GenBank/DDBJ databases">
        <authorList>
            <person name="Islam A."/>
            <person name="Islam S."/>
            <person name="Flora M.S."/>
            <person name="Rahman M."/>
            <person name="Ziaur R.M."/>
            <person name="Epstein J.H."/>
            <person name="Hassan M."/>
            <person name="Klassen M."/>
            <person name="Woodard K."/>
            <person name="Webb A."/>
            <person name="Webby R.J."/>
            <person name="El Zowalaty M.E."/>
        </authorList>
    </citation>
    <scope>NUCLEOTIDE SEQUENCE [LARGE SCALE GENOMIC DNA]</scope>
    <source>
        <strain evidence="2">Pf1</strain>
    </source>
</reference>
<keyword evidence="1" id="KW-0472">Membrane</keyword>
<accession>A0AAV0SVD9</accession>
<keyword evidence="1" id="KW-1133">Transmembrane helix</keyword>
<evidence type="ECO:0000313" key="4">
    <source>
        <dbReference type="Proteomes" id="UP001157938"/>
    </source>
</evidence>
<dbReference type="Proteomes" id="UP001159659">
    <property type="component" value="Unassembled WGS sequence"/>
</dbReference>
<comment type="caution">
    <text evidence="3">The sequence shown here is derived from an EMBL/GenBank/DDBJ whole genome shotgun (WGS) entry which is preliminary data.</text>
</comment>
<dbReference type="EMBL" id="CAKLBC010000653">
    <property type="protein sequence ID" value="CAH0487402.1"/>
    <property type="molecule type" value="Genomic_DNA"/>
</dbReference>
<proteinExistence type="predicted"/>
<sequence length="118" mass="13282">MRMTKLETFELTEGSSAIMLFGLDRWSQSCLFSIEVLVVKVKELLVVQVAQCVKHLQVCRGRSLALNTGHVKKYYVAGSRLQFFGIKMGRSIFAVIALCTSLVPVPHVKMVMEESTMR</sequence>
<feature type="transmembrane region" description="Helical" evidence="1">
    <location>
        <begin position="92"/>
        <end position="112"/>
    </location>
</feature>
<protein>
    <submittedName>
        <fullName evidence="3">Uncharacterized protein</fullName>
    </submittedName>
</protein>
<organism evidence="3 5">
    <name type="scientific">Peronospora farinosa</name>
    <dbReference type="NCBI Taxonomy" id="134698"/>
    <lineage>
        <taxon>Eukaryota</taxon>
        <taxon>Sar</taxon>
        <taxon>Stramenopiles</taxon>
        <taxon>Oomycota</taxon>
        <taxon>Peronosporomycetes</taxon>
        <taxon>Peronosporales</taxon>
        <taxon>Peronosporaceae</taxon>
        <taxon>Peronospora</taxon>
    </lineage>
</organism>
<evidence type="ECO:0000256" key="1">
    <source>
        <dbReference type="SAM" id="Phobius"/>
    </source>
</evidence>